<sequence>MRYIYVFLFLSLLVTSVWGQGKKPVITGQDPVSTNEEQSVTIKLTDLDVTDRDDLFYPWGFSLTVYPGENYTVSGSTVTPNANFNGILTVPVTVNDGKHESDKYNFRITVNPVNDPPVITGQVALQTLESKAIAIQLTHLTVSDPDNAYPTGFTLSIASGSNYTVSGTSVTPVAGFTGTLAVNVTVNDGSLSSNAYSLKITVAPGNKAPVITGQTALSTAKNKAITIQLSHLKVTDPDNTYPTGFTLAVSSGSNYTVSGTTVTPAQNFVGTLSVPVTVNDGKASSAPFNVQISVTDELLIIGQKSLEMNEGQSITLQLSDLVVNDPDNKYPGGFTLQVLQGENYTASNQQVTPSATFTGTLSVSVTVSNGSKTSKPYTLSITVKPINNAPEIVDLETDALIYTVTNDPVSVSKSLDIKDGDDNTLALAEIGFLPEAYESGADQLIFKNTSTIRGVYDSAKGVLSLIGTASLAEYRSAIRSVQYYYGNVDDPMLAAKTLTIRLNDGKVFSTLYERKITLMEDIGFDIPNAFTPNNDAANDTWRIKPLKQAERFDKTIIRVYNKRGSLVFETVGFDKEWDGRYNGELLPPDTYYYTIDLNLTYIGTNYKGIVTILR</sequence>
<dbReference type="EMBL" id="JBHTKA010000002">
    <property type="protein sequence ID" value="MFD0999670.1"/>
    <property type="molecule type" value="Genomic_DNA"/>
</dbReference>
<name>A0ABW3K0A2_9BACT</name>
<dbReference type="Proteomes" id="UP001597112">
    <property type="component" value="Unassembled WGS sequence"/>
</dbReference>
<keyword evidence="2" id="KW-1185">Reference proteome</keyword>
<dbReference type="NCBIfam" id="NF012211">
    <property type="entry name" value="tand_rpt_95"/>
    <property type="match status" value="1"/>
</dbReference>
<dbReference type="InterPro" id="IPR026341">
    <property type="entry name" value="T9SS_type_B"/>
</dbReference>
<evidence type="ECO:0000313" key="1">
    <source>
        <dbReference type="EMBL" id="MFD0999670.1"/>
    </source>
</evidence>
<gene>
    <name evidence="1" type="ORF">ACFQ21_10145</name>
</gene>
<dbReference type="NCBIfam" id="TIGR04131">
    <property type="entry name" value="Bac_Flav_CTERM"/>
    <property type="match status" value="1"/>
</dbReference>
<reference evidence="2" key="1">
    <citation type="journal article" date="2019" name="Int. J. Syst. Evol. Microbiol.">
        <title>The Global Catalogue of Microorganisms (GCM) 10K type strain sequencing project: providing services to taxonomists for standard genome sequencing and annotation.</title>
        <authorList>
            <consortium name="The Broad Institute Genomics Platform"/>
            <consortium name="The Broad Institute Genome Sequencing Center for Infectious Disease"/>
            <person name="Wu L."/>
            <person name="Ma J."/>
        </authorList>
    </citation>
    <scope>NUCLEOTIDE SEQUENCE [LARGE SCALE GENOMIC DNA]</scope>
    <source>
        <strain evidence="2">CCUG 58938</strain>
    </source>
</reference>
<dbReference type="Pfam" id="PF17963">
    <property type="entry name" value="Big_9"/>
    <property type="match status" value="4"/>
</dbReference>
<accession>A0ABW3K0A2</accession>
<protein>
    <submittedName>
        <fullName evidence="1">Ig-like domain-containing protein</fullName>
    </submittedName>
</protein>
<dbReference type="Pfam" id="PF13585">
    <property type="entry name" value="CHU_C"/>
    <property type="match status" value="1"/>
</dbReference>
<proteinExistence type="predicted"/>
<dbReference type="RefSeq" id="WP_377578561.1">
    <property type="nucleotide sequence ID" value="NZ_JBHTKA010000002.1"/>
</dbReference>
<comment type="caution">
    <text evidence="1">The sequence shown here is derived from an EMBL/GenBank/DDBJ whole genome shotgun (WGS) entry which is preliminary data.</text>
</comment>
<organism evidence="1 2">
    <name type="scientific">Ohtaekwangia kribbensis</name>
    <dbReference type="NCBI Taxonomy" id="688913"/>
    <lineage>
        <taxon>Bacteria</taxon>
        <taxon>Pseudomonadati</taxon>
        <taxon>Bacteroidota</taxon>
        <taxon>Cytophagia</taxon>
        <taxon>Cytophagales</taxon>
        <taxon>Fulvivirgaceae</taxon>
        <taxon>Ohtaekwangia</taxon>
    </lineage>
</organism>
<evidence type="ECO:0000313" key="2">
    <source>
        <dbReference type="Proteomes" id="UP001597112"/>
    </source>
</evidence>